<evidence type="ECO:0000313" key="2">
    <source>
        <dbReference type="EMBL" id="GJT27601.1"/>
    </source>
</evidence>
<dbReference type="Proteomes" id="UP001151760">
    <property type="component" value="Unassembled WGS sequence"/>
</dbReference>
<keyword evidence="3" id="KW-1185">Reference proteome</keyword>
<protein>
    <submittedName>
        <fullName evidence="2">Uncharacterized protein</fullName>
    </submittedName>
</protein>
<dbReference type="PANTHER" id="PTHR11439">
    <property type="entry name" value="GAG-POL-RELATED RETROTRANSPOSON"/>
    <property type="match status" value="1"/>
</dbReference>
<evidence type="ECO:0000256" key="1">
    <source>
        <dbReference type="SAM" id="MobiDB-lite"/>
    </source>
</evidence>
<feature type="compositionally biased region" description="Basic and acidic residues" evidence="1">
    <location>
        <begin position="15"/>
        <end position="24"/>
    </location>
</feature>
<dbReference type="PANTHER" id="PTHR11439:SF509">
    <property type="entry name" value="RNA-DIRECTED DNA POLYMERASE"/>
    <property type="match status" value="1"/>
</dbReference>
<feature type="region of interest" description="Disordered" evidence="1">
    <location>
        <begin position="1"/>
        <end position="26"/>
    </location>
</feature>
<proteinExistence type="predicted"/>
<dbReference type="CDD" id="cd09272">
    <property type="entry name" value="RNase_HI_RT_Ty1"/>
    <property type="match status" value="1"/>
</dbReference>
<dbReference type="EMBL" id="BQNB010014391">
    <property type="protein sequence ID" value="GJT27601.1"/>
    <property type="molecule type" value="Genomic_DNA"/>
</dbReference>
<evidence type="ECO:0000313" key="3">
    <source>
        <dbReference type="Proteomes" id="UP001151760"/>
    </source>
</evidence>
<name>A0ABQ5CP00_9ASTR</name>
<sequence>MDSVRSRLVKGAQHKMGENHKVQDTSKQFGNDDMLMMQILDPYNEEPMAEERHSPLAQQRLKVNPKRSQCRYPKRQLEKATQDLNVRAGTLLCTGTSFNLQREGTQSLVAKKKDISENRASRNFDLMITNDIDEFINPFCTRVQEIGEPSSRNIDNTDVHSFQPQSHDYRWTRDHHHCEQSWNPSCQFKQDDACHADLKMCLVFALTVSLVLERRTFKEAMADYAWIRSNEDGTSSVRLQIKSLGTILLLNGYARKWVSDFEESFAPVARLEAEVYVAQPDGYRDPGSSRKSLPTQKVSFLDADHAGCLDTRKSTSGGIQFLGDKLVSWMSKKQNCTAMSSAEAEYVALSASCAQ</sequence>
<gene>
    <name evidence="2" type="ORF">Tco_0907876</name>
</gene>
<reference evidence="2" key="1">
    <citation type="journal article" date="2022" name="Int. J. Mol. Sci.">
        <title>Draft Genome of Tanacetum Coccineum: Genomic Comparison of Closely Related Tanacetum-Family Plants.</title>
        <authorList>
            <person name="Yamashiro T."/>
            <person name="Shiraishi A."/>
            <person name="Nakayama K."/>
            <person name="Satake H."/>
        </authorList>
    </citation>
    <scope>NUCLEOTIDE SEQUENCE</scope>
</reference>
<comment type="caution">
    <text evidence="2">The sequence shown here is derived from an EMBL/GenBank/DDBJ whole genome shotgun (WGS) entry which is preliminary data.</text>
</comment>
<reference evidence="2" key="2">
    <citation type="submission" date="2022-01" db="EMBL/GenBank/DDBJ databases">
        <authorList>
            <person name="Yamashiro T."/>
            <person name="Shiraishi A."/>
            <person name="Satake H."/>
            <person name="Nakayama K."/>
        </authorList>
    </citation>
    <scope>NUCLEOTIDE SEQUENCE</scope>
</reference>
<organism evidence="2 3">
    <name type="scientific">Tanacetum coccineum</name>
    <dbReference type="NCBI Taxonomy" id="301880"/>
    <lineage>
        <taxon>Eukaryota</taxon>
        <taxon>Viridiplantae</taxon>
        <taxon>Streptophyta</taxon>
        <taxon>Embryophyta</taxon>
        <taxon>Tracheophyta</taxon>
        <taxon>Spermatophyta</taxon>
        <taxon>Magnoliopsida</taxon>
        <taxon>eudicotyledons</taxon>
        <taxon>Gunneridae</taxon>
        <taxon>Pentapetalae</taxon>
        <taxon>asterids</taxon>
        <taxon>campanulids</taxon>
        <taxon>Asterales</taxon>
        <taxon>Asteraceae</taxon>
        <taxon>Asteroideae</taxon>
        <taxon>Anthemideae</taxon>
        <taxon>Anthemidinae</taxon>
        <taxon>Tanacetum</taxon>
    </lineage>
</organism>
<accession>A0ABQ5CP00</accession>